<organism evidence="2 3">
    <name type="scientific">Accumulibacter regalis</name>
    <dbReference type="NCBI Taxonomy" id="522306"/>
    <lineage>
        <taxon>Bacteria</taxon>
        <taxon>Pseudomonadati</taxon>
        <taxon>Pseudomonadota</taxon>
        <taxon>Betaproteobacteria</taxon>
        <taxon>Candidatus Accumulibacter</taxon>
    </lineage>
</organism>
<name>A0A011PSJ4_ACCRE</name>
<dbReference type="AlphaFoldDB" id="A0A011PSJ4"/>
<evidence type="ECO:0000313" key="2">
    <source>
        <dbReference type="EMBL" id="EXI90366.1"/>
    </source>
</evidence>
<proteinExistence type="predicted"/>
<keyword evidence="3" id="KW-1185">Reference proteome</keyword>
<evidence type="ECO:0000313" key="3">
    <source>
        <dbReference type="Proteomes" id="UP000022141"/>
    </source>
</evidence>
<dbReference type="InterPro" id="IPR009956">
    <property type="entry name" value="Post-segregation_anti-tox_CcdA"/>
</dbReference>
<gene>
    <name evidence="2" type="ORF">AW11_00879</name>
</gene>
<comment type="caution">
    <text evidence="2">The sequence shown here is derived from an EMBL/GenBank/DDBJ whole genome shotgun (WGS) entry which is preliminary data.</text>
</comment>
<dbReference type="Proteomes" id="UP000022141">
    <property type="component" value="Unassembled WGS sequence"/>
</dbReference>
<dbReference type="Pfam" id="PF07362">
    <property type="entry name" value="CcdA"/>
    <property type="match status" value="1"/>
</dbReference>
<dbReference type="STRING" id="1454004.AW11_00879"/>
<reference evidence="2" key="1">
    <citation type="submission" date="2014-02" db="EMBL/GenBank/DDBJ databases">
        <title>Expanding our view of genomic diversity in Candidatus Accumulibacter clades.</title>
        <authorList>
            <person name="Skennerton C.T."/>
            <person name="Barr J.J."/>
            <person name="Slater F.R."/>
            <person name="Bond P.L."/>
            <person name="Tyson G.W."/>
        </authorList>
    </citation>
    <scope>NUCLEOTIDE SEQUENCE [LARGE SCALE GENOMIC DNA]</scope>
</reference>
<keyword evidence="1" id="KW-1277">Toxin-antitoxin system</keyword>
<protein>
    <submittedName>
        <fullName evidence="2">Post-segregation antitoxin (Ccd killing mechanism protein) encoded by the F plasmid</fullName>
    </submittedName>
</protein>
<sequence>MHAAYNTQAPKKATNLSINADLLSKAREMDINLSATLEQALLEALRKRLREQWLLENRAAIAAYNDHVEKHGVFSDGLRSF</sequence>
<accession>A0A011PSJ4</accession>
<dbReference type="PATRIC" id="fig|1454004.3.peg.910"/>
<dbReference type="eggNOG" id="COG5302">
    <property type="taxonomic scope" value="Bacteria"/>
</dbReference>
<evidence type="ECO:0000256" key="1">
    <source>
        <dbReference type="ARBA" id="ARBA00022649"/>
    </source>
</evidence>
<dbReference type="EMBL" id="JEMY01000007">
    <property type="protein sequence ID" value="EXI90366.1"/>
    <property type="molecule type" value="Genomic_DNA"/>
</dbReference>